<keyword evidence="3 7" id="KW-0808">Transferase</keyword>
<dbReference type="Gene3D" id="3.30.300.110">
    <property type="entry name" value="Met-10+ protein-like domains"/>
    <property type="match status" value="1"/>
</dbReference>
<gene>
    <name evidence="7" type="ORF">D1868_09285</name>
</gene>
<dbReference type="InterPro" id="IPR030382">
    <property type="entry name" value="MeTrfase_TRM5/TYW2"/>
</dbReference>
<evidence type="ECO:0000313" key="8">
    <source>
        <dbReference type="Proteomes" id="UP000423396"/>
    </source>
</evidence>
<evidence type="ECO:0000256" key="1">
    <source>
        <dbReference type="ARBA" id="ARBA00022490"/>
    </source>
</evidence>
<dbReference type="Proteomes" id="UP000423396">
    <property type="component" value="Chromosome"/>
</dbReference>
<keyword evidence="5" id="KW-0819">tRNA processing</keyword>
<dbReference type="GO" id="GO:0008175">
    <property type="term" value="F:tRNA methyltransferase activity"/>
    <property type="evidence" value="ECO:0007669"/>
    <property type="project" value="TreeGrafter"/>
</dbReference>
<dbReference type="InterPro" id="IPR056743">
    <property type="entry name" value="TRM5-TYW2-like_MTfase"/>
</dbReference>
<dbReference type="InterPro" id="IPR029063">
    <property type="entry name" value="SAM-dependent_MTases_sf"/>
</dbReference>
<dbReference type="CDD" id="cd02440">
    <property type="entry name" value="AdoMet_MTases"/>
    <property type="match status" value="1"/>
</dbReference>
<dbReference type="SUPFAM" id="SSF53335">
    <property type="entry name" value="S-adenosyl-L-methionine-dependent methyltransferases"/>
    <property type="match status" value="1"/>
</dbReference>
<dbReference type="PANTHER" id="PTHR23245">
    <property type="entry name" value="TRNA METHYLTRANSFERASE"/>
    <property type="match status" value="1"/>
</dbReference>
<dbReference type="EMBL" id="CP045483">
    <property type="protein sequence ID" value="QGR20159.1"/>
    <property type="molecule type" value="Genomic_DNA"/>
</dbReference>
<evidence type="ECO:0000313" key="7">
    <source>
        <dbReference type="EMBL" id="QGR20159.1"/>
    </source>
</evidence>
<dbReference type="GO" id="GO:0005737">
    <property type="term" value="C:cytoplasm"/>
    <property type="evidence" value="ECO:0007669"/>
    <property type="project" value="TreeGrafter"/>
</dbReference>
<name>A0A650CQQ4_9CREN</name>
<proteinExistence type="predicted"/>
<keyword evidence="4" id="KW-0949">S-adenosyl-L-methionine</keyword>
<dbReference type="AlphaFoldDB" id="A0A650CQQ4"/>
<dbReference type="PROSITE" id="PS51684">
    <property type="entry name" value="SAM_MT_TRM5_TYW2"/>
    <property type="match status" value="1"/>
</dbReference>
<sequence length="256" mass="29170">MSVLTSKRTTPRLNEIIKGVRSYYIIGDIALVSPKEEVNKEELAEALMKINPRIKSVFIRKKVKGELRVNELVFAGGEYKTTTVYKETGLRFKVDISKVYVNVSLSSERDKLEKEVECKKVLADLFTSYGAIAIHLARKCNYVIAGDLNIDGLYLLKESLNLNKLKGNIDIVQYDAHYLPFRDKSVDIGVADNPTMIESFKSEVCRVCKEAIFYILCKSKDEATQKLGEADWVRVNDYSKDLFIFKGRVRCDNEKS</sequence>
<evidence type="ECO:0000259" key="6">
    <source>
        <dbReference type="PROSITE" id="PS51684"/>
    </source>
</evidence>
<dbReference type="GO" id="GO:0002939">
    <property type="term" value="P:tRNA N1-guanine methylation"/>
    <property type="evidence" value="ECO:0007669"/>
    <property type="project" value="TreeGrafter"/>
</dbReference>
<reference evidence="7 8" key="1">
    <citation type="submission" date="2019-10" db="EMBL/GenBank/DDBJ databases">
        <title>Genome Sequences from Six Type Strain Members of the Archaeal Family Sulfolobaceae: Acidianus ambivalens, Acidianus infernus, Metallosphaera prunae, Stygiolobus azoricus, Sulfolobus metallicus, and Sulfurisphaera ohwakuensis.</title>
        <authorList>
            <person name="Counts J.A."/>
            <person name="Kelly R.M."/>
        </authorList>
    </citation>
    <scope>NUCLEOTIDE SEQUENCE [LARGE SCALE GENOMIC DNA]</scope>
    <source>
        <strain evidence="7 8">FC6</strain>
    </source>
</reference>
<keyword evidence="1" id="KW-0963">Cytoplasm</keyword>
<feature type="domain" description="SAM-dependent methyltransferase TRM5/TYW2-type" evidence="6">
    <location>
        <begin position="23"/>
        <end position="256"/>
    </location>
</feature>
<evidence type="ECO:0000256" key="5">
    <source>
        <dbReference type="ARBA" id="ARBA00022694"/>
    </source>
</evidence>
<evidence type="ECO:0000256" key="3">
    <source>
        <dbReference type="ARBA" id="ARBA00022679"/>
    </source>
</evidence>
<dbReference type="Pfam" id="PF25133">
    <property type="entry name" value="TYW2_N_2"/>
    <property type="match status" value="1"/>
</dbReference>
<evidence type="ECO:0000256" key="4">
    <source>
        <dbReference type="ARBA" id="ARBA00022691"/>
    </source>
</evidence>
<organism evidence="7 8">
    <name type="scientific">Stygiolobus azoricus</name>
    <dbReference type="NCBI Taxonomy" id="41675"/>
    <lineage>
        <taxon>Archaea</taxon>
        <taxon>Thermoproteota</taxon>
        <taxon>Thermoprotei</taxon>
        <taxon>Sulfolobales</taxon>
        <taxon>Sulfolobaceae</taxon>
        <taxon>Stygiolobus</taxon>
    </lineage>
</organism>
<dbReference type="InterPro" id="IPR056744">
    <property type="entry name" value="TRM5/TYW2-like_N"/>
</dbReference>
<accession>A0A650CQQ4</accession>
<evidence type="ECO:0000256" key="2">
    <source>
        <dbReference type="ARBA" id="ARBA00022603"/>
    </source>
</evidence>
<protein>
    <submittedName>
        <fullName evidence="7">Methyltransferase</fullName>
    </submittedName>
</protein>
<keyword evidence="8" id="KW-1185">Reference proteome</keyword>
<dbReference type="KEGG" id="sazo:D1868_09285"/>
<dbReference type="Pfam" id="PF02475">
    <property type="entry name" value="TRM5-TYW2_MTfase"/>
    <property type="match status" value="1"/>
</dbReference>
<dbReference type="PANTHER" id="PTHR23245:SF36">
    <property type="entry name" value="TRNA (GUANINE(37)-N1)-METHYLTRANSFERASE"/>
    <property type="match status" value="1"/>
</dbReference>
<keyword evidence="2 7" id="KW-0489">Methyltransferase</keyword>
<dbReference type="Gene3D" id="3.40.50.150">
    <property type="entry name" value="Vaccinia Virus protein VP39"/>
    <property type="match status" value="1"/>
</dbReference>